<reference evidence="2 3" key="1">
    <citation type="journal article" date="2019" name="Int. J. Syst. Evol. Microbiol.">
        <title>The Global Catalogue of Microorganisms (GCM) 10K type strain sequencing project: providing services to taxonomists for standard genome sequencing and annotation.</title>
        <authorList>
            <consortium name="The Broad Institute Genomics Platform"/>
            <consortium name="The Broad Institute Genome Sequencing Center for Infectious Disease"/>
            <person name="Wu L."/>
            <person name="Ma J."/>
        </authorList>
    </citation>
    <scope>NUCLEOTIDE SEQUENCE [LARGE SCALE GENOMIC DNA]</scope>
    <source>
        <strain evidence="2 3">XZGYJ-43</strain>
    </source>
</reference>
<evidence type="ECO:0000313" key="2">
    <source>
        <dbReference type="EMBL" id="MFC7199018.1"/>
    </source>
</evidence>
<feature type="compositionally biased region" description="Basic and acidic residues" evidence="1">
    <location>
        <begin position="286"/>
        <end position="297"/>
    </location>
</feature>
<feature type="region of interest" description="Disordered" evidence="1">
    <location>
        <begin position="722"/>
        <end position="760"/>
    </location>
</feature>
<dbReference type="Gene3D" id="3.30.870.10">
    <property type="entry name" value="Endonuclease Chain A"/>
    <property type="match status" value="1"/>
</dbReference>
<comment type="caution">
    <text evidence="2">The sequence shown here is derived from an EMBL/GenBank/DDBJ whole genome shotgun (WGS) entry which is preliminary data.</text>
</comment>
<protein>
    <submittedName>
        <fullName evidence="2">Uncharacterized protein</fullName>
    </submittedName>
</protein>
<dbReference type="SUPFAM" id="SSF56024">
    <property type="entry name" value="Phospholipase D/nuclease"/>
    <property type="match status" value="1"/>
</dbReference>
<name>A0ABD5Z1E1_9EURY</name>
<dbReference type="AlphaFoldDB" id="A0ABD5Z1E1"/>
<gene>
    <name evidence="2" type="ORF">ACFQJ9_06245</name>
</gene>
<accession>A0ABD5Z1E1</accession>
<dbReference type="EMBL" id="JBHTAR010000011">
    <property type="protein sequence ID" value="MFC7199018.1"/>
    <property type="molecule type" value="Genomic_DNA"/>
</dbReference>
<dbReference type="Proteomes" id="UP001596447">
    <property type="component" value="Unassembled WGS sequence"/>
</dbReference>
<keyword evidence="3" id="KW-1185">Reference proteome</keyword>
<evidence type="ECO:0000256" key="1">
    <source>
        <dbReference type="SAM" id="MobiDB-lite"/>
    </source>
</evidence>
<organism evidence="2 3">
    <name type="scientific">Halospeciosus flavus</name>
    <dbReference type="NCBI Taxonomy" id="3032283"/>
    <lineage>
        <taxon>Archaea</taxon>
        <taxon>Methanobacteriati</taxon>
        <taxon>Methanobacteriota</taxon>
        <taxon>Stenosarchaea group</taxon>
        <taxon>Halobacteria</taxon>
        <taxon>Halobacteriales</taxon>
        <taxon>Halobacteriaceae</taxon>
        <taxon>Halospeciosus</taxon>
    </lineage>
</organism>
<feature type="compositionally biased region" description="Acidic residues" evidence="1">
    <location>
        <begin position="262"/>
        <end position="281"/>
    </location>
</feature>
<sequence length="760" mass="85383">MDELTANVSFDRFADMPEFYGSGSAKYRLAMVKDRGDFLDLFEGARHVDAVTYAETPELMVQMLTEYDIDSLDVLIGNADDYADQVNEVATARSLVQLRQDGRLTVRLKNRKVVHSKIYRIVMPDDTVKLVQGSANLSRNSWEYHTNQISVFTTEVGTELDQEFERFIDEYRDGYSDQTLLEGLVDALEEADSPEERENRIEYWVGAGDLDVSDTAALNQDAVEDVTAIADRVTAVVDDPEDADETVAFIEEPENADRTVVESDETDAETADAADGEEEPDVGLVESDHETGLTDTLDRPRVRAPDEKIRMGTSKVDKDIADEFGTSLRDRGATVEDHSITAPLSAYNNQVKESTSIPTMSVLPEAEQVIIGEDDEMILVATDEPTPEILNHCLATIEAYIETVRDHGHTQSETAVMAQMYEAFLYGFWAPFANQYAEALSSPSRTLDNVLQHLYIEGKSDAGKDKLTEYILRLVSDNTVISGVDADDVGVKEIRGVREWDTSFPYAIIDAEKSKIQSWSPIRNYWGDWTPTSVDQPCLIFTTNDALPKSEFRNRMKILSMDVSFPSNPEDPGFREAQTDLAEVLERQNPIFSYVARRMLTEQPWTDGNGTIEDVRRIFCEFYAEADREQPEYFPADEPAEKTYDTGRLKWQRDIQGGRVTFESEPNAITADFDRDEYEVYDYEKRLSKRFMSDKSGTSVYIGAPEEFAEWVGYSLADLLDDPAETGAETHSTGPTGEREAEADDTQSDSGGFLSRLFSS</sequence>
<evidence type="ECO:0000313" key="3">
    <source>
        <dbReference type="Proteomes" id="UP001596447"/>
    </source>
</evidence>
<feature type="region of interest" description="Disordered" evidence="1">
    <location>
        <begin position="251"/>
        <end position="297"/>
    </location>
</feature>
<dbReference type="RefSeq" id="WP_279528968.1">
    <property type="nucleotide sequence ID" value="NZ_CP122312.1"/>
</dbReference>
<proteinExistence type="predicted"/>